<dbReference type="InterPro" id="IPR022064">
    <property type="entry name" value="DUF3619"/>
</dbReference>
<dbReference type="Proteomes" id="UP000247780">
    <property type="component" value="Unassembled WGS sequence"/>
</dbReference>
<reference evidence="2 3" key="1">
    <citation type="submission" date="2018-04" db="EMBL/GenBank/DDBJ databases">
        <title>Active sludge and wastewater microbial communities from Klosterneuburg, Austria.</title>
        <authorList>
            <person name="Wagner M."/>
        </authorList>
    </citation>
    <scope>NUCLEOTIDE SEQUENCE [LARGE SCALE GENOMIC DNA]</scope>
    <source>
        <strain evidence="2 3">Nm 57</strain>
    </source>
</reference>
<dbReference type="EMBL" id="QICQ01000015">
    <property type="protein sequence ID" value="PXV80627.1"/>
    <property type="molecule type" value="Genomic_DNA"/>
</dbReference>
<evidence type="ECO:0000256" key="1">
    <source>
        <dbReference type="SAM" id="MobiDB-lite"/>
    </source>
</evidence>
<dbReference type="RefSeq" id="WP_011634450.1">
    <property type="nucleotide sequence ID" value="NZ_QICQ01000015.1"/>
</dbReference>
<organism evidence="2 3">
    <name type="scientific">Nitrosomonas eutropha</name>
    <dbReference type="NCBI Taxonomy" id="916"/>
    <lineage>
        <taxon>Bacteria</taxon>
        <taxon>Pseudomonadati</taxon>
        <taxon>Pseudomonadota</taxon>
        <taxon>Betaproteobacteria</taxon>
        <taxon>Nitrosomonadales</taxon>
        <taxon>Nitrosomonadaceae</taxon>
        <taxon>Nitrosomonas</taxon>
    </lineage>
</organism>
<keyword evidence="3" id="KW-1185">Reference proteome</keyword>
<evidence type="ECO:0000313" key="3">
    <source>
        <dbReference type="Proteomes" id="UP000247780"/>
    </source>
</evidence>
<name>A0ABX5M8S1_9PROT</name>
<feature type="region of interest" description="Disordered" evidence="1">
    <location>
        <begin position="120"/>
        <end position="240"/>
    </location>
</feature>
<feature type="compositionally biased region" description="Basic and acidic residues" evidence="1">
    <location>
        <begin position="184"/>
        <end position="193"/>
    </location>
</feature>
<accession>A0ABX5M8S1</accession>
<protein>
    <submittedName>
        <fullName evidence="2">Uncharacterized protein DUF3619</fullName>
    </submittedName>
</protein>
<dbReference type="Pfam" id="PF12279">
    <property type="entry name" value="DUF3619"/>
    <property type="match status" value="1"/>
</dbReference>
<evidence type="ECO:0000313" key="2">
    <source>
        <dbReference type="EMBL" id="PXV80627.1"/>
    </source>
</evidence>
<proteinExistence type="predicted"/>
<feature type="compositionally biased region" description="Polar residues" evidence="1">
    <location>
        <begin position="148"/>
        <end position="165"/>
    </location>
</feature>
<sequence>MNKEEKTGRTIARLLDHSLRDITPGTLYQLRAARRAALENYQPAEKMLHAGAGISARNGYHWLANHAGKLLLSASFLLLLIIHNYWQVNYRIEDKSTASHAIFTNDAPAELFSTEDTANFEEEEDADDGTSDETPPHEAENNNNSENTTDVSATDVNEEANSGVATDSVYPGETQDPDWMDEPSDSKDDRNSETDVVPDETSDVQDSEEVGDAHDAESPDTDSEDRDTQDTETDSEISAP</sequence>
<comment type="caution">
    <text evidence="2">The sequence shown here is derived from an EMBL/GenBank/DDBJ whole genome shotgun (WGS) entry which is preliminary data.</text>
</comment>
<gene>
    <name evidence="2" type="ORF">C8R14_11525</name>
</gene>
<feature type="compositionally biased region" description="Acidic residues" evidence="1">
    <location>
        <begin position="196"/>
        <end position="210"/>
    </location>
</feature>
<feature type="compositionally biased region" description="Acidic residues" evidence="1">
    <location>
        <begin position="218"/>
        <end position="240"/>
    </location>
</feature>
<feature type="compositionally biased region" description="Acidic residues" evidence="1">
    <location>
        <begin position="120"/>
        <end position="131"/>
    </location>
</feature>